<dbReference type="Proteomes" id="UP001065298">
    <property type="component" value="Chromosome 7"/>
</dbReference>
<organism evidence="1 2">
    <name type="scientific">Fusarium keratoplasticum</name>
    <dbReference type="NCBI Taxonomy" id="1328300"/>
    <lineage>
        <taxon>Eukaryota</taxon>
        <taxon>Fungi</taxon>
        <taxon>Dikarya</taxon>
        <taxon>Ascomycota</taxon>
        <taxon>Pezizomycotina</taxon>
        <taxon>Sordariomycetes</taxon>
        <taxon>Hypocreomycetidae</taxon>
        <taxon>Hypocreales</taxon>
        <taxon>Nectriaceae</taxon>
        <taxon>Fusarium</taxon>
        <taxon>Fusarium solani species complex</taxon>
    </lineage>
</organism>
<proteinExistence type="predicted"/>
<keyword evidence="2" id="KW-1185">Reference proteome</keyword>
<protein>
    <submittedName>
        <fullName evidence="1">Uncharacterized protein</fullName>
    </submittedName>
</protein>
<evidence type="ECO:0000313" key="2">
    <source>
        <dbReference type="Proteomes" id="UP001065298"/>
    </source>
</evidence>
<evidence type="ECO:0000313" key="1">
    <source>
        <dbReference type="EMBL" id="KAI8663188.1"/>
    </source>
</evidence>
<dbReference type="EMBL" id="CM046509">
    <property type="protein sequence ID" value="KAI8663188.1"/>
    <property type="molecule type" value="Genomic_DNA"/>
</dbReference>
<reference evidence="1" key="1">
    <citation type="submission" date="2022-06" db="EMBL/GenBank/DDBJ databases">
        <title>Fusarium solani species complex genomes reveal bases of compartmentalisation and animal pathogenesis.</title>
        <authorList>
            <person name="Tsai I.J."/>
        </authorList>
    </citation>
    <scope>NUCLEOTIDE SEQUENCE</scope>
    <source>
        <strain evidence="1">Fu6.1</strain>
    </source>
</reference>
<gene>
    <name evidence="1" type="ORF">NCS57_00918900</name>
</gene>
<sequence length="693" mass="79457">MDKAVDDSKIPLSNIAQHHDKSIVSLLLDIQKTPQQPQRKYLRFIRRLECLSVDESSRDELVRSVSSLKSRSWSQRITLIRRGINAFKKKDYVALSYTWERSDHEDQSSGKYAVQTRDERQFFPSPVRDCVFDRVLSYMQANDLDLLWIDRHCVKQKTCGKKGVCYHARCNQKQDAVQTMDLVYKLSKHPVALLGMSIEWQDELDLLAKVLAGELVYKPLGTSDFQLSPTTSQDEASRALGLLSRITKDRWWTRAWTFQENYRAGEKMTLLIRHPPFLEVKKRSYGRFSDVSCEICIKSVDFCKTSTELCLAVQAQTPRQADASFHAEQVLAVVGKYTVLLDRSESMTPSIITAIQRRGLGDAWDKLAIIANCCQYAIRMDIFELKRMSQSLSLSILAMCLLNGEILHNGVEEEDPTSMFDMTVSQYLKAQAFKEFCAPRSERDLTFNKRCRFVEVQLKKSGIKTRGHLWRLGRIIHTARFRLPLSGAEKPSCRLTLDKQGRLTQLVAELRLFGETTLATQIERFLNDDSTRSDESFKSEAFPKRYMDTMAEELAVAIENGRSLRLGQIWGALEPEVPCSAIFVWDSSRTEERDIGDKPHETNTRSKGDRGSQEAFVFTATSPMKRGHQQHGTNDLDHHVSLEVSWPLSSRQAPNRLPRLYIKRWLLGLCFFYGFTKSDVIFPWPPALQPVVP</sequence>
<accession>A0ACC0QT48</accession>
<comment type="caution">
    <text evidence="1">The sequence shown here is derived from an EMBL/GenBank/DDBJ whole genome shotgun (WGS) entry which is preliminary data.</text>
</comment>
<name>A0ACC0QT48_9HYPO</name>